<dbReference type="AlphaFoldDB" id="A0A0J9THF1"/>
<dbReference type="Proteomes" id="UP000053776">
    <property type="component" value="Unassembled WGS sequence"/>
</dbReference>
<name>A0A0J9THF1_PLAVI</name>
<evidence type="ECO:0000256" key="1">
    <source>
        <dbReference type="SAM" id="MobiDB-lite"/>
    </source>
</evidence>
<feature type="region of interest" description="Disordered" evidence="1">
    <location>
        <begin position="262"/>
        <end position="301"/>
    </location>
</feature>
<organism evidence="2 3">
    <name type="scientific">Plasmodium vivax Mauritania I</name>
    <dbReference type="NCBI Taxonomy" id="1035515"/>
    <lineage>
        <taxon>Eukaryota</taxon>
        <taxon>Sar</taxon>
        <taxon>Alveolata</taxon>
        <taxon>Apicomplexa</taxon>
        <taxon>Aconoidasida</taxon>
        <taxon>Haemosporida</taxon>
        <taxon>Plasmodiidae</taxon>
        <taxon>Plasmodium</taxon>
        <taxon>Plasmodium (Plasmodium)</taxon>
    </lineage>
</organism>
<protein>
    <recommendedName>
        <fullName evidence="4">VIR protein</fullName>
    </recommendedName>
</protein>
<dbReference type="Pfam" id="PF05795">
    <property type="entry name" value="Plasmodium_Vir"/>
    <property type="match status" value="1"/>
</dbReference>
<feature type="compositionally biased region" description="Polar residues" evidence="1">
    <location>
        <begin position="269"/>
        <end position="285"/>
    </location>
</feature>
<reference evidence="2 3" key="1">
    <citation type="submission" date="2011-08" db="EMBL/GenBank/DDBJ databases">
        <title>The Genome Sequence of Plasmodium vivax Mauritania I.</title>
        <authorList>
            <consortium name="The Broad Institute Genome Sequencing Platform"/>
            <consortium name="The Broad Institute Genome Sequencing Center for Infectious Disease"/>
            <person name="Neafsey D."/>
            <person name="Carlton J."/>
            <person name="Barnwell J."/>
            <person name="Collins W."/>
            <person name="Escalante A."/>
            <person name="Mullikin J."/>
            <person name="Saul A."/>
            <person name="Guigo R."/>
            <person name="Camara F."/>
            <person name="Young S.K."/>
            <person name="Zeng Q."/>
            <person name="Gargeya S."/>
            <person name="Fitzgerald M."/>
            <person name="Haas B."/>
            <person name="Abouelleil A."/>
            <person name="Alvarado L."/>
            <person name="Arachchi H.M."/>
            <person name="Berlin A."/>
            <person name="Brown A."/>
            <person name="Chapman S.B."/>
            <person name="Chen Z."/>
            <person name="Dunbar C."/>
            <person name="Freedman E."/>
            <person name="Gearin G."/>
            <person name="Gellesch M."/>
            <person name="Goldberg J."/>
            <person name="Griggs A."/>
            <person name="Gujja S."/>
            <person name="Heiman D."/>
            <person name="Howarth C."/>
            <person name="Larson L."/>
            <person name="Lui A."/>
            <person name="MacDonald P.J.P."/>
            <person name="Montmayeur A."/>
            <person name="Murphy C."/>
            <person name="Neiman D."/>
            <person name="Pearson M."/>
            <person name="Priest M."/>
            <person name="Roberts A."/>
            <person name="Saif S."/>
            <person name="Shea T."/>
            <person name="Shenoy N."/>
            <person name="Sisk P."/>
            <person name="Stolte C."/>
            <person name="Sykes S."/>
            <person name="Wortman J."/>
            <person name="Nusbaum C."/>
            <person name="Birren B."/>
        </authorList>
    </citation>
    <scope>NUCLEOTIDE SEQUENCE [LARGE SCALE GENOMIC DNA]</scope>
    <source>
        <strain evidence="2 3">Mauritania I</strain>
    </source>
</reference>
<dbReference type="InterPro" id="IPR008780">
    <property type="entry name" value="Plasmodium_Vir"/>
</dbReference>
<evidence type="ECO:0000313" key="3">
    <source>
        <dbReference type="Proteomes" id="UP000053776"/>
    </source>
</evidence>
<evidence type="ECO:0008006" key="4">
    <source>
        <dbReference type="Google" id="ProtNLM"/>
    </source>
</evidence>
<dbReference type="OrthoDB" id="388866at2759"/>
<dbReference type="EMBL" id="KQ235004">
    <property type="protein sequence ID" value="KMZ95045.1"/>
    <property type="molecule type" value="Genomic_DNA"/>
</dbReference>
<gene>
    <name evidence="2" type="ORF">PVMG_06027</name>
</gene>
<accession>A0A0J9THF1</accession>
<sequence>MSNTDPEAKYILYKHYGDVKVQFDKSETYDHNKDEFDKIIKDINIEKKELNLPDKLFIGLHKIVRNGHVFSSTSFADDYCIYANYWLNKEVRNSHHSAYDKIFNMLHKFVINFNNERYRRIKNTCYDYIKYLNDDVYNRMQILISLYNTYNKIKSFDGTENDYLCGLFSFINRNYRDAMKKHKSDSNFLKKLKEFIKSIDTNKWESNAICPVRNYIKLLQQDSPQTREDPQAIKHPNVSPVASLSHELPKEQNTVQLEVVSRTQDTHESLNQSNIPEVTESSESLGSYDEHSTQHTPESKYSLEQSIPELQGNRDNYGLLTTKREQITPKEQTYTPSRYGNTYTDIIIGTVGDRFTEADPNIHTAPKDGVLNKVQDFFTGTLGQVDPVPVVGVSGGMGALFLLFRVLEILNLHTLCTIF</sequence>
<evidence type="ECO:0000313" key="2">
    <source>
        <dbReference type="EMBL" id="KMZ95045.1"/>
    </source>
</evidence>
<proteinExistence type="predicted"/>